<feature type="transmembrane region" description="Helical" evidence="15">
    <location>
        <begin position="233"/>
        <end position="253"/>
    </location>
</feature>
<evidence type="ECO:0000256" key="11">
    <source>
        <dbReference type="ARBA" id="ARBA00023136"/>
    </source>
</evidence>
<feature type="transmembrane region" description="Helical" evidence="15">
    <location>
        <begin position="208"/>
        <end position="227"/>
    </location>
</feature>
<feature type="domain" description="Ferric reductase NAD binding" evidence="18">
    <location>
        <begin position="360"/>
        <end position="512"/>
    </location>
</feature>
<dbReference type="Proteomes" id="UP000094112">
    <property type="component" value="Unassembled WGS sequence"/>
</dbReference>
<evidence type="ECO:0000256" key="2">
    <source>
        <dbReference type="ARBA" id="ARBA00022448"/>
    </source>
</evidence>
<comment type="similarity">
    <text evidence="13">Belongs to the ferric reductase (FRE) family. AIM14 subfamily.</text>
</comment>
<reference evidence="19 20" key="1">
    <citation type="journal article" date="2016" name="Proc. Natl. Acad. Sci. U.S.A.">
        <title>Comparative genomics of biotechnologically important yeasts.</title>
        <authorList>
            <person name="Riley R."/>
            <person name="Haridas S."/>
            <person name="Wolfe K.H."/>
            <person name="Lopes M.R."/>
            <person name="Hittinger C.T."/>
            <person name="Goeker M."/>
            <person name="Salamov A.A."/>
            <person name="Wisecaver J.H."/>
            <person name="Long T.M."/>
            <person name="Calvey C.H."/>
            <person name="Aerts A.L."/>
            <person name="Barry K.W."/>
            <person name="Choi C."/>
            <person name="Clum A."/>
            <person name="Coughlan A.Y."/>
            <person name="Deshpande S."/>
            <person name="Douglass A.P."/>
            <person name="Hanson S.J."/>
            <person name="Klenk H.-P."/>
            <person name="LaButti K.M."/>
            <person name="Lapidus A."/>
            <person name="Lindquist E.A."/>
            <person name="Lipzen A.M."/>
            <person name="Meier-Kolthoff J.P."/>
            <person name="Ohm R.A."/>
            <person name="Otillar R.P."/>
            <person name="Pangilinan J.L."/>
            <person name="Peng Y."/>
            <person name="Rokas A."/>
            <person name="Rosa C.A."/>
            <person name="Scheuner C."/>
            <person name="Sibirny A.A."/>
            <person name="Slot J.C."/>
            <person name="Stielow J.B."/>
            <person name="Sun H."/>
            <person name="Kurtzman C.P."/>
            <person name="Blackwell M."/>
            <person name="Grigoriev I.V."/>
            <person name="Jeffries T.W."/>
        </authorList>
    </citation>
    <scope>NUCLEOTIDE SEQUENCE [LARGE SCALE GENOMIC DNA]</scope>
    <source>
        <strain evidence="20">ATCC 58044 / CBS 1984 / NCYC 433 / NRRL Y-366-8</strain>
    </source>
</reference>
<evidence type="ECO:0000256" key="6">
    <source>
        <dbReference type="ARBA" id="ARBA00022857"/>
    </source>
</evidence>
<dbReference type="InterPro" id="IPR013121">
    <property type="entry name" value="Fe_red_NAD-bd_6"/>
</dbReference>
<keyword evidence="3" id="KW-0285">Flavoprotein</keyword>
<feature type="domain" description="Ferric oxidoreductase" evidence="16">
    <location>
        <begin position="110"/>
        <end position="221"/>
    </location>
</feature>
<evidence type="ECO:0000256" key="4">
    <source>
        <dbReference type="ARBA" id="ARBA00022692"/>
    </source>
</evidence>
<evidence type="ECO:0000256" key="8">
    <source>
        <dbReference type="ARBA" id="ARBA00022989"/>
    </source>
</evidence>
<comment type="function">
    <text evidence="12">Probable cell surface metalloreductase. May be involved in iron or copper homeostasis.</text>
</comment>
<feature type="transmembrane region" description="Helical" evidence="15">
    <location>
        <begin position="74"/>
        <end position="93"/>
    </location>
</feature>
<keyword evidence="2" id="KW-0813">Transport</keyword>
<feature type="transmembrane region" description="Helical" evidence="15">
    <location>
        <begin position="174"/>
        <end position="196"/>
    </location>
</feature>
<accession>A0A1E3NZ43</accession>
<dbReference type="PANTHER" id="PTHR11972:SF198">
    <property type="entry name" value="METALLOREDUCTASE AIM14-RELATED"/>
    <property type="match status" value="1"/>
</dbReference>
<keyword evidence="10" id="KW-0406">Ion transport</keyword>
<dbReference type="SFLD" id="SFLDS00052">
    <property type="entry name" value="Ferric_Reductase_Domain"/>
    <property type="match status" value="1"/>
</dbReference>
<gene>
    <name evidence="19" type="ORF">WICANDRAFT_33741</name>
</gene>
<dbReference type="PANTHER" id="PTHR11972">
    <property type="entry name" value="NADPH OXIDASE"/>
    <property type="match status" value="1"/>
</dbReference>
<dbReference type="GO" id="GO:0000293">
    <property type="term" value="F:ferric-chelate reductase activity"/>
    <property type="evidence" value="ECO:0007669"/>
    <property type="project" value="TreeGrafter"/>
</dbReference>
<keyword evidence="9" id="KW-0560">Oxidoreductase</keyword>
<evidence type="ECO:0000256" key="1">
    <source>
        <dbReference type="ARBA" id="ARBA00004141"/>
    </source>
</evidence>
<evidence type="ECO:0000256" key="15">
    <source>
        <dbReference type="SAM" id="Phobius"/>
    </source>
</evidence>
<keyword evidence="8 15" id="KW-1133">Transmembrane helix</keyword>
<dbReference type="STRING" id="683960.A0A1E3NZ43"/>
<evidence type="ECO:0000259" key="18">
    <source>
        <dbReference type="Pfam" id="PF08030"/>
    </source>
</evidence>
<dbReference type="SFLD" id="SFLDF00463">
    <property type="entry name" value="AIM14"/>
    <property type="match status" value="1"/>
</dbReference>
<dbReference type="InterPro" id="IPR013112">
    <property type="entry name" value="FAD-bd_8"/>
</dbReference>
<evidence type="ECO:0000256" key="10">
    <source>
        <dbReference type="ARBA" id="ARBA00023065"/>
    </source>
</evidence>
<dbReference type="GO" id="GO:0033215">
    <property type="term" value="P:reductive iron assimilation"/>
    <property type="evidence" value="ECO:0007669"/>
    <property type="project" value="TreeGrafter"/>
</dbReference>
<evidence type="ECO:0000313" key="19">
    <source>
        <dbReference type="EMBL" id="ODQ58466.1"/>
    </source>
</evidence>
<protein>
    <recommendedName>
        <fullName evidence="14">Probable metalloreductase AIM14</fullName>
    </recommendedName>
</protein>
<evidence type="ECO:0000259" key="16">
    <source>
        <dbReference type="Pfam" id="PF01794"/>
    </source>
</evidence>
<comment type="subcellular location">
    <subcellularLocation>
        <location evidence="1">Membrane</location>
        <topology evidence="1">Multi-pass membrane protein</topology>
    </subcellularLocation>
</comment>
<evidence type="ECO:0000256" key="13">
    <source>
        <dbReference type="ARBA" id="ARBA00038065"/>
    </source>
</evidence>
<keyword evidence="6" id="KW-0521">NADP</keyword>
<feature type="domain" description="FAD-binding 8" evidence="17">
    <location>
        <begin position="270"/>
        <end position="348"/>
    </location>
</feature>
<dbReference type="InterPro" id="IPR039261">
    <property type="entry name" value="FNR_nucleotide-bd"/>
</dbReference>
<dbReference type="SFLD" id="SFLDG01168">
    <property type="entry name" value="Ferric_reductase_subgroup_(FRE"/>
    <property type="match status" value="1"/>
</dbReference>
<feature type="transmembrane region" description="Helical" evidence="15">
    <location>
        <begin position="27"/>
        <end position="49"/>
    </location>
</feature>
<keyword evidence="4 15" id="KW-0812">Transmembrane</keyword>
<evidence type="ECO:0000256" key="3">
    <source>
        <dbReference type="ARBA" id="ARBA00022630"/>
    </source>
</evidence>
<dbReference type="RefSeq" id="XP_019037673.1">
    <property type="nucleotide sequence ID" value="XM_019182109.1"/>
</dbReference>
<proteinExistence type="inferred from homology"/>
<keyword evidence="11 15" id="KW-0472">Membrane</keyword>
<sequence>MVKFTNSSSLDYKLDQFLVVTEDNIQYRYYTLGICFAHALLIIINTVLVRPRLSSIKRKSVWWRTFKSLIDPPLWIQVSIWIIIAVLINVIPLTSTSRTELDWVIFWKRTGTVGYSLTPFILLLSLRPNPLPQVLYANLLPLHKWLGRIYICLICVHSVYFIQQWGRSSRFSELFWKVNPITGFISFVIWLIFALVSLRPFRTRLYKVFYCLHMIAIWTTVPLIGIHSRPRTHFINVVNLVLMIYMGFSKIYYYAVINKRLEFLDIERHINSQLIVLTLPKSYYRGKQLRFNPGSHVRINHRFINPLSWISPSHPYTIASLDTDQEIKLIIKETKFKIHSLGRYSISSPFNNETGTIHGYDNITIICGGSGIAFGLPFYRMNNPDCFVHLVWLVRCIEDLHVLLDIYITCNEESFEPVQEIQQDDDNIISMMSLNELFEWNDGDYTEMKEDDVVELQEMGISTMDTSCCFIHHEGRPSLKAIVNEDFQTGTCTNCLVACGPSRLVKECSNLAKLYDSEFISETYNF</sequence>
<dbReference type="CDD" id="cd06186">
    <property type="entry name" value="NOX_Duox_like_FAD_NADP"/>
    <property type="match status" value="1"/>
</dbReference>
<evidence type="ECO:0000256" key="7">
    <source>
        <dbReference type="ARBA" id="ARBA00022982"/>
    </source>
</evidence>
<keyword evidence="7" id="KW-0249">Electron transport</keyword>
<evidence type="ECO:0000256" key="5">
    <source>
        <dbReference type="ARBA" id="ARBA00022827"/>
    </source>
</evidence>
<dbReference type="GO" id="GO:0005886">
    <property type="term" value="C:plasma membrane"/>
    <property type="evidence" value="ECO:0007669"/>
    <property type="project" value="TreeGrafter"/>
</dbReference>
<name>A0A1E3NZ43_WICAA</name>
<dbReference type="AlphaFoldDB" id="A0A1E3NZ43"/>
<evidence type="ECO:0000256" key="9">
    <source>
        <dbReference type="ARBA" id="ARBA00023002"/>
    </source>
</evidence>
<dbReference type="InterPro" id="IPR013130">
    <property type="entry name" value="Fe3_Rdtase_TM_dom"/>
</dbReference>
<dbReference type="Pfam" id="PF01794">
    <property type="entry name" value="Ferric_reduct"/>
    <property type="match status" value="1"/>
</dbReference>
<dbReference type="InterPro" id="IPR050369">
    <property type="entry name" value="RBOH/FRE"/>
</dbReference>
<feature type="transmembrane region" description="Helical" evidence="15">
    <location>
        <begin position="145"/>
        <end position="162"/>
    </location>
</feature>
<organism evidence="19 20">
    <name type="scientific">Wickerhamomyces anomalus (strain ATCC 58044 / CBS 1984 / NCYC 433 / NRRL Y-366-8)</name>
    <name type="common">Yeast</name>
    <name type="synonym">Hansenula anomala</name>
    <dbReference type="NCBI Taxonomy" id="683960"/>
    <lineage>
        <taxon>Eukaryota</taxon>
        <taxon>Fungi</taxon>
        <taxon>Dikarya</taxon>
        <taxon>Ascomycota</taxon>
        <taxon>Saccharomycotina</taxon>
        <taxon>Saccharomycetes</taxon>
        <taxon>Phaffomycetales</taxon>
        <taxon>Wickerhamomycetaceae</taxon>
        <taxon>Wickerhamomyces</taxon>
    </lineage>
</organism>
<keyword evidence="5" id="KW-0274">FAD</keyword>
<evidence type="ECO:0000256" key="14">
    <source>
        <dbReference type="ARBA" id="ARBA00039704"/>
    </source>
</evidence>
<evidence type="ECO:0000313" key="20">
    <source>
        <dbReference type="Proteomes" id="UP000094112"/>
    </source>
</evidence>
<evidence type="ECO:0000256" key="12">
    <source>
        <dbReference type="ARBA" id="ARBA00037386"/>
    </source>
</evidence>
<dbReference type="Gene3D" id="3.40.50.80">
    <property type="entry name" value="Nucleotide-binding domain of ferredoxin-NADP reductase (FNR) module"/>
    <property type="match status" value="1"/>
</dbReference>
<dbReference type="OrthoDB" id="17725at2759"/>
<dbReference type="EMBL" id="KV454212">
    <property type="protein sequence ID" value="ODQ58466.1"/>
    <property type="molecule type" value="Genomic_DNA"/>
</dbReference>
<dbReference type="Pfam" id="PF08030">
    <property type="entry name" value="NAD_binding_6"/>
    <property type="match status" value="1"/>
</dbReference>
<dbReference type="Pfam" id="PF08022">
    <property type="entry name" value="FAD_binding_8"/>
    <property type="match status" value="1"/>
</dbReference>
<dbReference type="GeneID" id="30199355"/>
<keyword evidence="20" id="KW-1185">Reference proteome</keyword>
<evidence type="ECO:0000259" key="17">
    <source>
        <dbReference type="Pfam" id="PF08022"/>
    </source>
</evidence>